<dbReference type="RefSeq" id="WP_313324117.1">
    <property type="nucleotide sequence ID" value="NZ_CP134878.1"/>
</dbReference>
<evidence type="ECO:0000259" key="1">
    <source>
        <dbReference type="PROSITE" id="PS50041"/>
    </source>
</evidence>
<evidence type="ECO:0000313" key="2">
    <source>
        <dbReference type="EMBL" id="WNM19298.1"/>
    </source>
</evidence>
<dbReference type="Proteomes" id="UP001304515">
    <property type="component" value="Chromosome"/>
</dbReference>
<dbReference type="InterPro" id="IPR034007">
    <property type="entry name" value="CTLD_bac"/>
</dbReference>
<dbReference type="InterPro" id="IPR016187">
    <property type="entry name" value="CTDL_fold"/>
</dbReference>
<gene>
    <name evidence="3" type="ORF">RN605_08295</name>
    <name evidence="2" type="ORF">RN608_01125</name>
</gene>
<dbReference type="Gene3D" id="3.10.100.10">
    <property type="entry name" value="Mannose-Binding Protein A, subunit A"/>
    <property type="match status" value="1"/>
</dbReference>
<dbReference type="KEGG" id="fcj:RN605_08295"/>
<dbReference type="EMBL" id="CP134890">
    <property type="protein sequence ID" value="WNM20687.1"/>
    <property type="molecule type" value="Genomic_DNA"/>
</dbReference>
<dbReference type="InterPro" id="IPR001304">
    <property type="entry name" value="C-type_lectin-like"/>
</dbReference>
<dbReference type="Pfam" id="PF13585">
    <property type="entry name" value="CHU_C"/>
    <property type="match status" value="1"/>
</dbReference>
<evidence type="ECO:0000313" key="4">
    <source>
        <dbReference type="Proteomes" id="UP001304515"/>
    </source>
</evidence>
<proteinExistence type="predicted"/>
<dbReference type="InterPro" id="IPR016186">
    <property type="entry name" value="C-type_lectin-like/link_sf"/>
</dbReference>
<feature type="domain" description="C-type lectin" evidence="1">
    <location>
        <begin position="151"/>
        <end position="274"/>
    </location>
</feature>
<evidence type="ECO:0000313" key="3">
    <source>
        <dbReference type="EMBL" id="WNM20687.1"/>
    </source>
</evidence>
<organism evidence="3 4">
    <name type="scientific">Flavobacterium capsici</name>
    <dbReference type="NCBI Taxonomy" id="3075618"/>
    <lineage>
        <taxon>Bacteria</taxon>
        <taxon>Pseudomonadati</taxon>
        <taxon>Bacteroidota</taxon>
        <taxon>Flavobacteriia</taxon>
        <taxon>Flavobacteriales</taxon>
        <taxon>Flavobacteriaceae</taxon>
        <taxon>Flavobacterium</taxon>
    </lineage>
</organism>
<sequence length="695" mass="74534">MLISKSDLKLHIKDSIKTHQITFNQLNANNVAPMLDATGNQIYCPGTSIKIVTDMTIVDPDDIGIDAIYIQISSGYVNGEEFLTLTGIHPTINSSWNATTGTLSLTGVSSQPTYIDLIAAIKDVTFNSTSSNPSGIRNFSISVGQANYLPSNGHYYLYIPNLGITWTAAKVAAENTNYYGLQGYLATLTSAEESQIAGAQTTGAGWIGGSDAETEGVWKWVTGPENGTIFWNGLANGSTPNYAFWNTGEPNSAGDEDYAHITAVGVGILGSWNDLSNNGDTSGNYQPKGYIVEYGGMSGDPVLNISTSTTLTIPSIFPVSTQSICEMNSMTLSASATNGSISWYAIPSGGSPIAFGNTFTTPVLTSTTTYYLDPFPTGCTTGIRTPITVTVIQNPQLSTISSIMICENNSANLSATTNVGVINWFTSISSATPIATGSNFTTPIINQNTSYFVEANNNNCFSPRFEVTIITNAVPILPGDLTTTICQGQSIQLNAGIAGENYLWSTGESTQTITATISGQYNVVVTNASNCSSTRTFNIQVNEIPIIDDVITNEATVTITTTNTGNFEYSIDGINYQTSPIFLNVPGGIYTAYVNEISGCGNDSTLFAVISIPHFFTPNNDGYNDIWTIKGMSIYPNASVKIFDRYGKLITILNQSNPFWNGTFNGKILPADDYWYNAKIDDSLPEQKGHFALKR</sequence>
<dbReference type="EMBL" id="CP134878">
    <property type="protein sequence ID" value="WNM19298.1"/>
    <property type="molecule type" value="Genomic_DNA"/>
</dbReference>
<accession>A0AA96F112</accession>
<protein>
    <submittedName>
        <fullName evidence="3">T9SS type B sorting domain-containing protein</fullName>
    </submittedName>
</protein>
<dbReference type="NCBIfam" id="TIGR04131">
    <property type="entry name" value="Bac_Flav_CTERM"/>
    <property type="match status" value="1"/>
</dbReference>
<dbReference type="Gene3D" id="2.60.40.740">
    <property type="match status" value="1"/>
</dbReference>
<name>A0AA96F112_9FLAO</name>
<dbReference type="PROSITE" id="PS50041">
    <property type="entry name" value="C_TYPE_LECTIN_2"/>
    <property type="match status" value="1"/>
</dbReference>
<dbReference type="SUPFAM" id="SSF56436">
    <property type="entry name" value="C-type lectin-like"/>
    <property type="match status" value="1"/>
</dbReference>
<dbReference type="InterPro" id="IPR044023">
    <property type="entry name" value="Ig_7"/>
</dbReference>
<dbReference type="AlphaFoldDB" id="A0AA96F112"/>
<accession>A0AA96EY07</accession>
<dbReference type="Pfam" id="PF19081">
    <property type="entry name" value="Ig_7"/>
    <property type="match status" value="2"/>
</dbReference>
<keyword evidence="4" id="KW-1185">Reference proteome</keyword>
<dbReference type="CDD" id="cd03603">
    <property type="entry name" value="CLECT_VCBS"/>
    <property type="match status" value="1"/>
</dbReference>
<reference evidence="3 4" key="1">
    <citation type="submission" date="2023-09" db="EMBL/GenBank/DDBJ databases">
        <title>Flavobacterium sp. a novel bacteria isolate from Pepper rhizosphere.</title>
        <authorList>
            <person name="Peng Y."/>
            <person name="Lee J."/>
        </authorList>
    </citation>
    <scope>NUCLEOTIDE SEQUENCE [LARGE SCALE GENOMIC DNA]</scope>
    <source>
        <strain evidence="2">PMR2A8</strain>
        <strain evidence="3 4">PMTSA4</strain>
    </source>
</reference>
<dbReference type="InterPro" id="IPR026341">
    <property type="entry name" value="T9SS_type_B"/>
</dbReference>